<comment type="caution">
    <text evidence="3">The sequence shown here is derived from an EMBL/GenBank/DDBJ whole genome shotgun (WGS) entry which is preliminary data.</text>
</comment>
<protein>
    <submittedName>
        <fullName evidence="3">Uncharacterized protein</fullName>
    </submittedName>
</protein>
<keyword evidence="1" id="KW-0732">Signal</keyword>
<sequence length="130" mass="14608">MKDAMKIVAKFLVPCTVIFGLAFIYSNTAIAAETGEVSLQECGLYVRVPWRDPPLAVFEGGMQKCDQQEIVTLMAKRDVPFGFDQELAKSTFRSRDELHHIEVYATVGHKYYTAATTVSGAKMESMRMIY</sequence>
<feature type="signal peptide" evidence="1">
    <location>
        <begin position="1"/>
        <end position="31"/>
    </location>
</feature>
<dbReference type="EMBL" id="RZOA01000013">
    <property type="protein sequence ID" value="KAA8822984.1"/>
    <property type="molecule type" value="Genomic_DNA"/>
</dbReference>
<organism evidence="3 4">
    <name type="scientific">Bifidobacterium vespertilionis</name>
    <dbReference type="NCBI Taxonomy" id="2562524"/>
    <lineage>
        <taxon>Bacteria</taxon>
        <taxon>Bacillati</taxon>
        <taxon>Actinomycetota</taxon>
        <taxon>Actinomycetes</taxon>
        <taxon>Bifidobacteriales</taxon>
        <taxon>Bifidobacteriaceae</taxon>
        <taxon>Bifidobacterium</taxon>
    </lineage>
</organism>
<dbReference type="EMBL" id="RZNZ01000013">
    <property type="protein sequence ID" value="KAA8818850.1"/>
    <property type="molecule type" value="Genomic_DNA"/>
</dbReference>
<evidence type="ECO:0000313" key="2">
    <source>
        <dbReference type="EMBL" id="KAA8818850.1"/>
    </source>
</evidence>
<keyword evidence="5" id="KW-1185">Reference proteome</keyword>
<dbReference type="Proteomes" id="UP000345527">
    <property type="component" value="Unassembled WGS sequence"/>
</dbReference>
<gene>
    <name evidence="3" type="ORF">EM848_07365</name>
    <name evidence="2" type="ORF">EMO90_09305</name>
</gene>
<evidence type="ECO:0000313" key="4">
    <source>
        <dbReference type="Proteomes" id="UP000345527"/>
    </source>
</evidence>
<name>A0A5J5E1D6_9BIFI</name>
<dbReference type="RefSeq" id="WP_150354292.1">
    <property type="nucleotide sequence ID" value="NZ_RZNZ01000013.1"/>
</dbReference>
<accession>A0A5J5E1D6</accession>
<dbReference type="Proteomes" id="UP000374630">
    <property type="component" value="Unassembled WGS sequence"/>
</dbReference>
<proteinExistence type="predicted"/>
<dbReference type="AlphaFoldDB" id="A0A5J5E1D6"/>
<evidence type="ECO:0000313" key="5">
    <source>
        <dbReference type="Proteomes" id="UP000374630"/>
    </source>
</evidence>
<reference evidence="4 5" key="1">
    <citation type="journal article" date="2019" name="Syst. Appl. Microbiol.">
        <title>Characterization of Bifidobacterium species in feaces of the Egyptian fruit bat: Description of B. vespertilionis sp. nov. and B. rousetti sp. nov.</title>
        <authorList>
            <person name="Modesto M."/>
            <person name="Satti M."/>
            <person name="Watanabe K."/>
            <person name="Puglisi E."/>
            <person name="Morelli L."/>
            <person name="Huang C.-H."/>
            <person name="Liou J.-S."/>
            <person name="Miyashita M."/>
            <person name="Tamura T."/>
            <person name="Saito S."/>
            <person name="Mori K."/>
            <person name="Huang L."/>
            <person name="Sciavilla P."/>
            <person name="Sandri C."/>
            <person name="Spiezio C."/>
            <person name="Vitali F."/>
            <person name="Cavalieri D."/>
            <person name="Perpetuini G."/>
            <person name="Tofalo R."/>
            <person name="Bonetti A."/>
            <person name="Arita M."/>
            <person name="Mattarelli P."/>
        </authorList>
    </citation>
    <scope>NUCLEOTIDE SEQUENCE [LARGE SCALE GENOMIC DNA]</scope>
    <source>
        <strain evidence="2 5">RST16</strain>
        <strain evidence="3 4">RST8</strain>
    </source>
</reference>
<feature type="chain" id="PRO_5030132083" evidence="1">
    <location>
        <begin position="32"/>
        <end position="130"/>
    </location>
</feature>
<evidence type="ECO:0000256" key="1">
    <source>
        <dbReference type="SAM" id="SignalP"/>
    </source>
</evidence>
<evidence type="ECO:0000313" key="3">
    <source>
        <dbReference type="EMBL" id="KAA8822984.1"/>
    </source>
</evidence>